<dbReference type="PANTHER" id="PTHR31087">
    <property type="match status" value="1"/>
</dbReference>
<reference evidence="2 3" key="1">
    <citation type="submission" date="2024-06" db="EMBL/GenBank/DDBJ databases">
        <authorList>
            <person name="Kraege A."/>
            <person name="Thomma B."/>
        </authorList>
    </citation>
    <scope>NUCLEOTIDE SEQUENCE [LARGE SCALE GENOMIC DNA]</scope>
</reference>
<dbReference type="InterPro" id="IPR038595">
    <property type="entry name" value="LOR_sf"/>
</dbReference>
<evidence type="ECO:0000313" key="2">
    <source>
        <dbReference type="EMBL" id="CAL5224789.1"/>
    </source>
</evidence>
<dbReference type="PANTHER" id="PTHR31087:SF161">
    <property type="entry name" value="TUBBY C 2 FAMILY PROTEIN"/>
    <property type="match status" value="1"/>
</dbReference>
<dbReference type="Pfam" id="PF04525">
    <property type="entry name" value="LOR"/>
    <property type="match status" value="1"/>
</dbReference>
<comment type="similarity">
    <text evidence="1">Belongs to the LOR family.</text>
</comment>
<evidence type="ECO:0000313" key="3">
    <source>
        <dbReference type="Proteomes" id="UP001497392"/>
    </source>
</evidence>
<keyword evidence="3" id="KW-1185">Reference proteome</keyword>
<dbReference type="SUPFAM" id="SSF54518">
    <property type="entry name" value="Tubby C-terminal domain-like"/>
    <property type="match status" value="1"/>
</dbReference>
<proteinExistence type="inferred from homology"/>
<dbReference type="EMBL" id="CAXHTA020000011">
    <property type="protein sequence ID" value="CAL5224789.1"/>
    <property type="molecule type" value="Genomic_DNA"/>
</dbReference>
<comment type="caution">
    <text evidence="2">The sequence shown here is derived from an EMBL/GenBank/DDBJ whole genome shotgun (WGS) entry which is preliminary data.</text>
</comment>
<dbReference type="Gene3D" id="2.40.160.200">
    <property type="entry name" value="LURP1-related"/>
    <property type="match status" value="1"/>
</dbReference>
<protein>
    <submittedName>
        <fullName evidence="2">G7532 protein</fullName>
    </submittedName>
</protein>
<sequence>MPMPTGPLVVLSTAFVAPYETTFFLREKIFSIRDSFDVRDANGQTAFQLRGSLVSMRERKVLCDRNGQPVATLTNRLLSIRDAVEIHSADGSRVLAEVKKQLVSLTHGARINVAGLQFPLEVRGDFRGRNFEIWHGSQLAGRVTRKTLMNVVSGRDHYTLTVSPHVDTAFMVALAMVFEAMFD</sequence>
<evidence type="ECO:0000256" key="1">
    <source>
        <dbReference type="ARBA" id="ARBA00005437"/>
    </source>
</evidence>
<dbReference type="InterPro" id="IPR007612">
    <property type="entry name" value="LOR"/>
</dbReference>
<dbReference type="InterPro" id="IPR025659">
    <property type="entry name" value="Tubby-like_C"/>
</dbReference>
<gene>
    <name evidence="2" type="primary">g7532</name>
    <name evidence="2" type="ORF">VP750_LOCUS6448</name>
</gene>
<name>A0ABP1G0H6_9CHLO</name>
<accession>A0ABP1G0H6</accession>
<organism evidence="2 3">
    <name type="scientific">Coccomyxa viridis</name>
    <dbReference type="NCBI Taxonomy" id="1274662"/>
    <lineage>
        <taxon>Eukaryota</taxon>
        <taxon>Viridiplantae</taxon>
        <taxon>Chlorophyta</taxon>
        <taxon>core chlorophytes</taxon>
        <taxon>Trebouxiophyceae</taxon>
        <taxon>Trebouxiophyceae incertae sedis</taxon>
        <taxon>Coccomyxaceae</taxon>
        <taxon>Coccomyxa</taxon>
    </lineage>
</organism>
<dbReference type="Proteomes" id="UP001497392">
    <property type="component" value="Unassembled WGS sequence"/>
</dbReference>